<name>A0ABQ8DNL1_BRANA</name>
<evidence type="ECO:0000313" key="2">
    <source>
        <dbReference type="EMBL" id="KAH0930308.1"/>
    </source>
</evidence>
<proteinExistence type="predicted"/>
<organism evidence="2 3">
    <name type="scientific">Brassica napus</name>
    <name type="common">Rape</name>
    <dbReference type="NCBI Taxonomy" id="3708"/>
    <lineage>
        <taxon>Eukaryota</taxon>
        <taxon>Viridiplantae</taxon>
        <taxon>Streptophyta</taxon>
        <taxon>Embryophyta</taxon>
        <taxon>Tracheophyta</taxon>
        <taxon>Spermatophyta</taxon>
        <taxon>Magnoliopsida</taxon>
        <taxon>eudicotyledons</taxon>
        <taxon>Gunneridae</taxon>
        <taxon>Pentapetalae</taxon>
        <taxon>rosids</taxon>
        <taxon>malvids</taxon>
        <taxon>Brassicales</taxon>
        <taxon>Brassicaceae</taxon>
        <taxon>Brassiceae</taxon>
        <taxon>Brassica</taxon>
    </lineage>
</organism>
<keyword evidence="3" id="KW-1185">Reference proteome</keyword>
<evidence type="ECO:0000256" key="1">
    <source>
        <dbReference type="SAM" id="MobiDB-lite"/>
    </source>
</evidence>
<accession>A0ABQ8DNL1</accession>
<dbReference type="PANTHER" id="PTHR37214">
    <property type="entry name" value="CYTOMEGALOVIRUS UL139 PROTEIN"/>
    <property type="match status" value="1"/>
</dbReference>
<dbReference type="Pfam" id="PF12507">
    <property type="entry name" value="HCMV_UL139"/>
    <property type="match status" value="1"/>
</dbReference>
<dbReference type="PANTHER" id="PTHR37214:SF2">
    <property type="entry name" value="CYTOMEGALOVIRUS UL139 PROTEIN"/>
    <property type="match status" value="1"/>
</dbReference>
<comment type="caution">
    <text evidence="2">The sequence shown here is derived from an EMBL/GenBank/DDBJ whole genome shotgun (WGS) entry which is preliminary data.</text>
</comment>
<sequence length="276" mass="31285">MAAITTAVIAIAGIILGWITIEMACKPCLEKGREAIDRSLNPDYDPDDEDVVDASSAPRAPLLTNRPPDIPDPSAADPSTALNKLAMALSAAFKERLDQMEITRNQRLHLLQAEKELQMEKSQILASKQASIQSIKRRCLMLEQKIAAQNLKITILRSSIQDLDSKHHCSIQKLRTLRSEVEELKELDEERDKYYTLKRSEINEFVQNVERFRSENRVQVESLRRRAKEAQSWVVGKEKEVYRRWYVVCANRAGLQGGTSGATVRVRARVSPCNDK</sequence>
<dbReference type="Proteomes" id="UP000824890">
    <property type="component" value="Unassembled WGS sequence"/>
</dbReference>
<evidence type="ECO:0000313" key="3">
    <source>
        <dbReference type="Proteomes" id="UP000824890"/>
    </source>
</evidence>
<feature type="region of interest" description="Disordered" evidence="1">
    <location>
        <begin position="39"/>
        <end position="77"/>
    </location>
</feature>
<protein>
    <submittedName>
        <fullName evidence="2">Uncharacterized protein</fullName>
    </submittedName>
</protein>
<reference evidence="2 3" key="1">
    <citation type="submission" date="2021-05" db="EMBL/GenBank/DDBJ databases">
        <title>Genome Assembly of Synthetic Allotetraploid Brassica napus Reveals Homoeologous Exchanges between Subgenomes.</title>
        <authorList>
            <person name="Davis J.T."/>
        </authorList>
    </citation>
    <scope>NUCLEOTIDE SEQUENCE [LARGE SCALE GENOMIC DNA]</scope>
    <source>
        <strain evidence="3">cv. Da-Ae</strain>
        <tissue evidence="2">Seedling</tissue>
    </source>
</reference>
<dbReference type="InterPro" id="IPR021042">
    <property type="entry name" value="Herpes_UL139_cytomegalovirus"/>
</dbReference>
<gene>
    <name evidence="2" type="ORF">HID58_016035</name>
</gene>
<dbReference type="EMBL" id="JAGKQM010000004">
    <property type="protein sequence ID" value="KAH0930308.1"/>
    <property type="molecule type" value="Genomic_DNA"/>
</dbReference>